<feature type="domain" description="Protein kinase" evidence="3">
    <location>
        <begin position="1"/>
        <end position="243"/>
    </location>
</feature>
<name>S8EQN2_FOMSC</name>
<evidence type="ECO:0000313" key="5">
    <source>
        <dbReference type="Proteomes" id="UP000015241"/>
    </source>
</evidence>
<evidence type="ECO:0000256" key="2">
    <source>
        <dbReference type="ARBA" id="ARBA00022840"/>
    </source>
</evidence>
<dbReference type="Gene3D" id="1.10.510.10">
    <property type="entry name" value="Transferase(Phosphotransferase) domain 1"/>
    <property type="match status" value="1"/>
</dbReference>
<dbReference type="OrthoDB" id="541276at2759"/>
<dbReference type="InterPro" id="IPR000719">
    <property type="entry name" value="Prot_kinase_dom"/>
</dbReference>
<evidence type="ECO:0000313" key="4">
    <source>
        <dbReference type="EMBL" id="EPT05244.1"/>
    </source>
</evidence>
<dbReference type="InParanoid" id="S8EQN2"/>
<dbReference type="PROSITE" id="PS00108">
    <property type="entry name" value="PROTEIN_KINASE_ST"/>
    <property type="match status" value="1"/>
</dbReference>
<dbReference type="GO" id="GO:0035556">
    <property type="term" value="P:intracellular signal transduction"/>
    <property type="evidence" value="ECO:0007669"/>
    <property type="project" value="TreeGrafter"/>
</dbReference>
<dbReference type="InterPro" id="IPR011009">
    <property type="entry name" value="Kinase-like_dom_sf"/>
</dbReference>
<dbReference type="GO" id="GO:0005524">
    <property type="term" value="F:ATP binding"/>
    <property type="evidence" value="ECO:0007669"/>
    <property type="project" value="UniProtKB-KW"/>
</dbReference>
<dbReference type="Pfam" id="PF00069">
    <property type="entry name" value="Pkinase"/>
    <property type="match status" value="1"/>
</dbReference>
<dbReference type="PANTHER" id="PTHR24346">
    <property type="entry name" value="MAP/MICROTUBULE AFFINITY-REGULATING KINASE"/>
    <property type="match status" value="1"/>
</dbReference>
<accession>S8EQN2</accession>
<sequence>APIERAVKVVKKAGPSKSDTWQQRQEITLHQLVSGIPNVLALYATAEDEEFFYLVMDYHESDMFQVLCHDEHPYIGKDEMVRSVFVKILDAVHACHERKVFHRDLKPENILCNTDGSEVYIADFGLGTQQMFSYSFGCGTSAYLSPECLGLECERFAYSTRHGDIWALGVILVNMTTGLNPWEQAVKADEAFSEFLTDDDHFDRVLAVSKETIRILKRIFSVDPLARPTIPELRESILELPTFFR</sequence>
<dbReference type="eggNOG" id="KOG0583">
    <property type="taxonomic scope" value="Eukaryota"/>
</dbReference>
<keyword evidence="1" id="KW-0547">Nucleotide-binding</keyword>
<dbReference type="HOGENOM" id="CLU_000288_63_0_1"/>
<organism evidence="4 5">
    <name type="scientific">Fomitopsis schrenkii</name>
    <name type="common">Brown rot fungus</name>
    <dbReference type="NCBI Taxonomy" id="2126942"/>
    <lineage>
        <taxon>Eukaryota</taxon>
        <taxon>Fungi</taxon>
        <taxon>Dikarya</taxon>
        <taxon>Basidiomycota</taxon>
        <taxon>Agaricomycotina</taxon>
        <taxon>Agaricomycetes</taxon>
        <taxon>Polyporales</taxon>
        <taxon>Fomitopsis</taxon>
    </lineage>
</organism>
<feature type="non-terminal residue" evidence="4">
    <location>
        <position position="245"/>
    </location>
</feature>
<dbReference type="Proteomes" id="UP000015241">
    <property type="component" value="Unassembled WGS sequence"/>
</dbReference>
<proteinExistence type="predicted"/>
<reference evidence="4 5" key="1">
    <citation type="journal article" date="2012" name="Science">
        <title>The Paleozoic origin of enzymatic lignin decomposition reconstructed from 31 fungal genomes.</title>
        <authorList>
            <person name="Floudas D."/>
            <person name="Binder M."/>
            <person name="Riley R."/>
            <person name="Barry K."/>
            <person name="Blanchette R.A."/>
            <person name="Henrissat B."/>
            <person name="Martinez A.T."/>
            <person name="Otillar R."/>
            <person name="Spatafora J.W."/>
            <person name="Yadav J.S."/>
            <person name="Aerts A."/>
            <person name="Benoit I."/>
            <person name="Boyd A."/>
            <person name="Carlson A."/>
            <person name="Copeland A."/>
            <person name="Coutinho P.M."/>
            <person name="de Vries R.P."/>
            <person name="Ferreira P."/>
            <person name="Findley K."/>
            <person name="Foster B."/>
            <person name="Gaskell J."/>
            <person name="Glotzer D."/>
            <person name="Gorecki P."/>
            <person name="Heitman J."/>
            <person name="Hesse C."/>
            <person name="Hori C."/>
            <person name="Igarashi K."/>
            <person name="Jurgens J.A."/>
            <person name="Kallen N."/>
            <person name="Kersten P."/>
            <person name="Kohler A."/>
            <person name="Kuees U."/>
            <person name="Kumar T.K.A."/>
            <person name="Kuo A."/>
            <person name="LaButti K."/>
            <person name="Larrondo L.F."/>
            <person name="Lindquist E."/>
            <person name="Ling A."/>
            <person name="Lombard V."/>
            <person name="Lucas S."/>
            <person name="Lundell T."/>
            <person name="Martin R."/>
            <person name="McLaughlin D.J."/>
            <person name="Morgenstern I."/>
            <person name="Morin E."/>
            <person name="Murat C."/>
            <person name="Nagy L.G."/>
            <person name="Nolan M."/>
            <person name="Ohm R.A."/>
            <person name="Patyshakuliyeva A."/>
            <person name="Rokas A."/>
            <person name="Ruiz-Duenas F.J."/>
            <person name="Sabat G."/>
            <person name="Salamov A."/>
            <person name="Samejima M."/>
            <person name="Schmutz J."/>
            <person name="Slot J.C."/>
            <person name="St John F."/>
            <person name="Stenlid J."/>
            <person name="Sun H."/>
            <person name="Sun S."/>
            <person name="Syed K."/>
            <person name="Tsang A."/>
            <person name="Wiebenga A."/>
            <person name="Young D."/>
            <person name="Pisabarro A."/>
            <person name="Eastwood D.C."/>
            <person name="Martin F."/>
            <person name="Cullen D."/>
            <person name="Grigoriev I.V."/>
            <person name="Hibbett D.S."/>
        </authorList>
    </citation>
    <scope>NUCLEOTIDE SEQUENCE</scope>
    <source>
        <strain evidence="5">FP-58527</strain>
    </source>
</reference>
<dbReference type="PANTHER" id="PTHR24346:SF30">
    <property type="entry name" value="MATERNAL EMBRYONIC LEUCINE ZIPPER KINASE"/>
    <property type="match status" value="1"/>
</dbReference>
<gene>
    <name evidence="4" type="ORF">FOMPIDRAFT_32467</name>
</gene>
<protein>
    <recommendedName>
        <fullName evidence="3">Protein kinase domain-containing protein</fullName>
    </recommendedName>
</protein>
<keyword evidence="5" id="KW-1185">Reference proteome</keyword>
<dbReference type="InterPro" id="IPR008271">
    <property type="entry name" value="Ser/Thr_kinase_AS"/>
</dbReference>
<dbReference type="GO" id="GO:0004674">
    <property type="term" value="F:protein serine/threonine kinase activity"/>
    <property type="evidence" value="ECO:0007669"/>
    <property type="project" value="TreeGrafter"/>
</dbReference>
<dbReference type="STRING" id="743788.S8EQN2"/>
<evidence type="ECO:0000259" key="3">
    <source>
        <dbReference type="PROSITE" id="PS50011"/>
    </source>
</evidence>
<dbReference type="SUPFAM" id="SSF56112">
    <property type="entry name" value="Protein kinase-like (PK-like)"/>
    <property type="match status" value="1"/>
</dbReference>
<keyword evidence="2" id="KW-0067">ATP-binding</keyword>
<dbReference type="SMART" id="SM00220">
    <property type="entry name" value="S_TKc"/>
    <property type="match status" value="1"/>
</dbReference>
<dbReference type="AlphaFoldDB" id="S8EQN2"/>
<dbReference type="GO" id="GO:0005737">
    <property type="term" value="C:cytoplasm"/>
    <property type="evidence" value="ECO:0007669"/>
    <property type="project" value="TreeGrafter"/>
</dbReference>
<feature type="non-terminal residue" evidence="4">
    <location>
        <position position="1"/>
    </location>
</feature>
<dbReference type="EMBL" id="KE504124">
    <property type="protein sequence ID" value="EPT05244.1"/>
    <property type="molecule type" value="Genomic_DNA"/>
</dbReference>
<evidence type="ECO:0000256" key="1">
    <source>
        <dbReference type="ARBA" id="ARBA00022741"/>
    </source>
</evidence>
<dbReference type="PROSITE" id="PS50011">
    <property type="entry name" value="PROTEIN_KINASE_DOM"/>
    <property type="match status" value="1"/>
</dbReference>